<protein>
    <recommendedName>
        <fullName evidence="4">Armadillo repeat-containing protein 2</fullName>
    </recommendedName>
</protein>
<evidence type="ECO:0000313" key="2">
    <source>
        <dbReference type="EMBL" id="KAK7907755.1"/>
    </source>
</evidence>
<dbReference type="SUPFAM" id="SSF48371">
    <property type="entry name" value="ARM repeat"/>
    <property type="match status" value="1"/>
</dbReference>
<dbReference type="InterPro" id="IPR011989">
    <property type="entry name" value="ARM-like"/>
</dbReference>
<comment type="caution">
    <text evidence="2">The sequence shown here is derived from an EMBL/GenBank/DDBJ whole genome shotgun (WGS) entry which is preliminary data.</text>
</comment>
<organism evidence="2 3">
    <name type="scientific">Mugilogobius chulae</name>
    <name type="common">yellowstripe goby</name>
    <dbReference type="NCBI Taxonomy" id="88201"/>
    <lineage>
        <taxon>Eukaryota</taxon>
        <taxon>Metazoa</taxon>
        <taxon>Chordata</taxon>
        <taxon>Craniata</taxon>
        <taxon>Vertebrata</taxon>
        <taxon>Euteleostomi</taxon>
        <taxon>Actinopterygii</taxon>
        <taxon>Neopterygii</taxon>
        <taxon>Teleostei</taxon>
        <taxon>Neoteleostei</taxon>
        <taxon>Acanthomorphata</taxon>
        <taxon>Gobiaria</taxon>
        <taxon>Gobiiformes</taxon>
        <taxon>Gobioidei</taxon>
        <taxon>Gobiidae</taxon>
        <taxon>Gobionellinae</taxon>
        <taxon>Mugilogobius</taxon>
    </lineage>
</organism>
<evidence type="ECO:0008006" key="4">
    <source>
        <dbReference type="Google" id="ProtNLM"/>
    </source>
</evidence>
<dbReference type="AlphaFoldDB" id="A0AAW0P3X8"/>
<feature type="region of interest" description="Disordered" evidence="1">
    <location>
        <begin position="59"/>
        <end position="97"/>
    </location>
</feature>
<sequence>MASGEGKPEICSSFLPRRNSLIKTSAEIVSEVRQSLRVQSTQRPFTPRDAHRQLFGKSSVRANADNRPPSAFSLHAQNFDTPDSRPGSGTRLSPLNHKPTFPVLCESGDPIILPKPPADPLEVRRPLIGPRARLRRAGSLPIMPPAETDASERLSQKPEQRQSSAKQRLVPDHAAVHSGPIRPVPNTTQNESKISPQGAELDDKSNIDVKNNDSRLCTEQDSQSLVWNNRIAPLLEQLEGIVAGGVIGSEVVDDALCDLCERLYNAMATADILGRRCKGRSRILRTLFRLIDCNSARLNFHIAKICLQLCVSGNNLLNICKLVFKLSRSESNDDLFHDSPVLDSLLDILSTEDVSSIGEVLVYCVGTLKFLSGNSTILKKLLDKNCIEVAHRLIQRLKSIEEANMALSGHILVLLTATLRNLADQPESRPLFVSFGLLSELCLVLQKYHKDQDICTNISRIFSKLSSYSECRLALSQTPGCYQLFLEVLSQHHQKQDLVVRLLFTLGNITAKSDEARLQLFQCDDSIETLLQIYDRYQRRDHSKVHPQQQTDTQQPASRQEFDDVLVKLVRVMANMCIHRNVGPALANHATFIQLLVETLELRCVQESEELMVNIAATINNLSYYEQPNSALRNCHLTIAKLMMKLLLSSSMDAVLEATRVFGNLTQSSVVRDYIMQSKAYQFVVTLLDSKSLEVCFSACGVLTNLALDIPNRASLALEGTAAKLMDCLRDLGQGDWQLAGQLARPYGTWQGAVPNLSWIKSRLRHSWTS</sequence>
<feature type="compositionally biased region" description="Polar residues" evidence="1">
    <location>
        <begin position="185"/>
        <end position="195"/>
    </location>
</feature>
<gene>
    <name evidence="2" type="ORF">WMY93_016367</name>
</gene>
<dbReference type="PANTHER" id="PTHR21356">
    <property type="entry name" value="ARMADILLO REPEAT CONTAINING 2"/>
    <property type="match status" value="1"/>
</dbReference>
<reference evidence="3" key="1">
    <citation type="submission" date="2024-04" db="EMBL/GenBank/DDBJ databases">
        <title>Salinicola lusitanus LLJ914,a marine bacterium isolated from the Okinawa Trough.</title>
        <authorList>
            <person name="Li J."/>
        </authorList>
    </citation>
    <scope>NUCLEOTIDE SEQUENCE [LARGE SCALE GENOMIC DNA]</scope>
</reference>
<dbReference type="GO" id="GO:0007288">
    <property type="term" value="P:sperm axoneme assembly"/>
    <property type="evidence" value="ECO:0007669"/>
    <property type="project" value="TreeGrafter"/>
</dbReference>
<dbReference type="InterPro" id="IPR038905">
    <property type="entry name" value="ARMC2"/>
</dbReference>
<proteinExistence type="predicted"/>
<evidence type="ECO:0000313" key="3">
    <source>
        <dbReference type="Proteomes" id="UP001460270"/>
    </source>
</evidence>
<dbReference type="Proteomes" id="UP001460270">
    <property type="component" value="Unassembled WGS sequence"/>
</dbReference>
<feature type="region of interest" description="Disordered" evidence="1">
    <location>
        <begin position="132"/>
        <end position="210"/>
    </location>
</feature>
<dbReference type="EMBL" id="JBBPFD010000011">
    <property type="protein sequence ID" value="KAK7907755.1"/>
    <property type="molecule type" value="Genomic_DNA"/>
</dbReference>
<dbReference type="PANTHER" id="PTHR21356:SF1">
    <property type="entry name" value="ARMADILLO REPEAT-CONTAINING PROTEIN 2"/>
    <property type="match status" value="1"/>
</dbReference>
<dbReference type="InterPro" id="IPR016024">
    <property type="entry name" value="ARM-type_fold"/>
</dbReference>
<feature type="compositionally biased region" description="Basic and acidic residues" evidence="1">
    <location>
        <begin position="201"/>
        <end position="210"/>
    </location>
</feature>
<feature type="compositionally biased region" description="Basic and acidic residues" evidence="1">
    <location>
        <begin position="150"/>
        <end position="160"/>
    </location>
</feature>
<evidence type="ECO:0000256" key="1">
    <source>
        <dbReference type="SAM" id="MobiDB-lite"/>
    </source>
</evidence>
<dbReference type="Gene3D" id="1.25.10.10">
    <property type="entry name" value="Leucine-rich Repeat Variant"/>
    <property type="match status" value="2"/>
</dbReference>
<keyword evidence="3" id="KW-1185">Reference proteome</keyword>
<accession>A0AAW0P3X8</accession>
<name>A0AAW0P3X8_9GOBI</name>